<keyword evidence="7" id="KW-0106">Calcium</keyword>
<evidence type="ECO:0000259" key="10">
    <source>
        <dbReference type="PROSITE" id="PS51718"/>
    </source>
</evidence>
<dbReference type="PANTHER" id="PTHR11216">
    <property type="entry name" value="EH DOMAIN"/>
    <property type="match status" value="1"/>
</dbReference>
<name>D7FPK6_ECTSI</name>
<dbReference type="InterPro" id="IPR027417">
    <property type="entry name" value="P-loop_NTPase"/>
</dbReference>
<dbReference type="eggNOG" id="KOG1954">
    <property type="taxonomic scope" value="Eukaryota"/>
</dbReference>
<dbReference type="AlphaFoldDB" id="D7FPK6"/>
<protein>
    <submittedName>
        <fullName evidence="11">RME1L1, RME1-like GTPase/ATPase without a C-terminal EH domain</fullName>
    </submittedName>
</protein>
<dbReference type="PROSITE" id="PS51718">
    <property type="entry name" value="G_DYNAMIN_2"/>
    <property type="match status" value="1"/>
</dbReference>
<evidence type="ECO:0000313" key="12">
    <source>
        <dbReference type="Proteomes" id="UP000002630"/>
    </source>
</evidence>
<dbReference type="PRINTS" id="PR00195">
    <property type="entry name" value="DYNAMIN"/>
</dbReference>
<evidence type="ECO:0000256" key="7">
    <source>
        <dbReference type="ARBA" id="ARBA00022837"/>
    </source>
</evidence>
<dbReference type="GO" id="GO:0046872">
    <property type="term" value="F:metal ion binding"/>
    <property type="evidence" value="ECO:0007669"/>
    <property type="project" value="UniProtKB-KW"/>
</dbReference>
<feature type="region of interest" description="Disordered" evidence="9">
    <location>
        <begin position="18"/>
        <end position="56"/>
    </location>
</feature>
<evidence type="ECO:0000256" key="2">
    <source>
        <dbReference type="ARBA" id="ARBA00004481"/>
    </source>
</evidence>
<keyword evidence="4" id="KW-0479">Metal-binding</keyword>
<dbReference type="EMBL" id="FN649760">
    <property type="protein sequence ID" value="CBJ30463.1"/>
    <property type="molecule type" value="Genomic_DNA"/>
</dbReference>
<dbReference type="InterPro" id="IPR030381">
    <property type="entry name" value="G_DYNAMIN_dom"/>
</dbReference>
<evidence type="ECO:0000256" key="9">
    <source>
        <dbReference type="SAM" id="MobiDB-lite"/>
    </source>
</evidence>
<dbReference type="InParanoid" id="D7FPK6"/>
<keyword evidence="5" id="KW-0547">Nucleotide-binding</keyword>
<dbReference type="Pfam" id="PF16880">
    <property type="entry name" value="EHD_N"/>
    <property type="match status" value="1"/>
</dbReference>
<accession>D7FPK6</accession>
<dbReference type="InterPro" id="IPR040990">
    <property type="entry name" value="DUF5600"/>
</dbReference>
<dbReference type="GO" id="GO:0010008">
    <property type="term" value="C:endosome membrane"/>
    <property type="evidence" value="ECO:0007669"/>
    <property type="project" value="UniProtKB-SubCell"/>
</dbReference>
<evidence type="ECO:0000256" key="6">
    <source>
        <dbReference type="ARBA" id="ARBA00022753"/>
    </source>
</evidence>
<dbReference type="STRING" id="2880.D7FPK6"/>
<dbReference type="InterPro" id="IPR031692">
    <property type="entry name" value="EHD_N"/>
</dbReference>
<dbReference type="FunFam" id="3.40.50.300:FF:000147">
    <property type="entry name" value="EH domain-containing protein 1"/>
    <property type="match status" value="1"/>
</dbReference>
<dbReference type="GO" id="GO:0005525">
    <property type="term" value="F:GTP binding"/>
    <property type="evidence" value="ECO:0007669"/>
    <property type="project" value="InterPro"/>
</dbReference>
<evidence type="ECO:0000256" key="3">
    <source>
        <dbReference type="ARBA" id="ARBA00022475"/>
    </source>
</evidence>
<dbReference type="Proteomes" id="UP000002630">
    <property type="component" value="Unassembled WGS sequence"/>
</dbReference>
<dbReference type="Pfam" id="PF00350">
    <property type="entry name" value="Dynamin_N"/>
    <property type="match status" value="1"/>
</dbReference>
<keyword evidence="3" id="KW-1003">Cell membrane</keyword>
<dbReference type="Pfam" id="PF18150">
    <property type="entry name" value="DUF5600"/>
    <property type="match status" value="1"/>
</dbReference>
<keyword evidence="8" id="KW-0472">Membrane</keyword>
<evidence type="ECO:0000256" key="8">
    <source>
        <dbReference type="ARBA" id="ARBA00023136"/>
    </source>
</evidence>
<dbReference type="Gene3D" id="1.10.268.20">
    <property type="match status" value="1"/>
</dbReference>
<dbReference type="OrthoDB" id="1716625at2759"/>
<dbReference type="Gene3D" id="3.40.50.300">
    <property type="entry name" value="P-loop containing nucleotide triphosphate hydrolases"/>
    <property type="match status" value="1"/>
</dbReference>
<reference evidence="11 12" key="1">
    <citation type="journal article" date="2010" name="Nature">
        <title>The Ectocarpus genome and the independent evolution of multicellularity in brown algae.</title>
        <authorList>
            <person name="Cock J.M."/>
            <person name="Sterck L."/>
            <person name="Rouze P."/>
            <person name="Scornet D."/>
            <person name="Allen A.E."/>
            <person name="Amoutzias G."/>
            <person name="Anthouard V."/>
            <person name="Artiguenave F."/>
            <person name="Aury J.M."/>
            <person name="Badger J.H."/>
            <person name="Beszteri B."/>
            <person name="Billiau K."/>
            <person name="Bonnet E."/>
            <person name="Bothwell J.H."/>
            <person name="Bowler C."/>
            <person name="Boyen C."/>
            <person name="Brownlee C."/>
            <person name="Carrano C.J."/>
            <person name="Charrier B."/>
            <person name="Cho G.Y."/>
            <person name="Coelho S.M."/>
            <person name="Collen J."/>
            <person name="Corre E."/>
            <person name="Da Silva C."/>
            <person name="Delage L."/>
            <person name="Delaroque N."/>
            <person name="Dittami S.M."/>
            <person name="Doulbeau S."/>
            <person name="Elias M."/>
            <person name="Farnham G."/>
            <person name="Gachon C.M."/>
            <person name="Gschloessl B."/>
            <person name="Heesch S."/>
            <person name="Jabbari K."/>
            <person name="Jubin C."/>
            <person name="Kawai H."/>
            <person name="Kimura K."/>
            <person name="Kloareg B."/>
            <person name="Kupper F.C."/>
            <person name="Lang D."/>
            <person name="Le Bail A."/>
            <person name="Leblanc C."/>
            <person name="Lerouge P."/>
            <person name="Lohr M."/>
            <person name="Lopez P.J."/>
            <person name="Martens C."/>
            <person name="Maumus F."/>
            <person name="Michel G."/>
            <person name="Miranda-Saavedra D."/>
            <person name="Morales J."/>
            <person name="Moreau H."/>
            <person name="Motomura T."/>
            <person name="Nagasato C."/>
            <person name="Napoli C.A."/>
            <person name="Nelson D.R."/>
            <person name="Nyvall-Collen P."/>
            <person name="Peters A.F."/>
            <person name="Pommier C."/>
            <person name="Potin P."/>
            <person name="Poulain J."/>
            <person name="Quesneville H."/>
            <person name="Read B."/>
            <person name="Rensing S.A."/>
            <person name="Ritter A."/>
            <person name="Rousvoal S."/>
            <person name="Samanta M."/>
            <person name="Samson G."/>
            <person name="Schroeder D.C."/>
            <person name="Segurens B."/>
            <person name="Strittmatter M."/>
            <person name="Tonon T."/>
            <person name="Tregear J.W."/>
            <person name="Valentin K."/>
            <person name="von Dassow P."/>
            <person name="Yamagishi T."/>
            <person name="Van de Peer Y."/>
            <person name="Wincker P."/>
        </authorList>
    </citation>
    <scope>NUCLEOTIDE SEQUENCE [LARGE SCALE GENOMIC DNA]</scope>
    <source>
        <strain evidence="12">Ec32 / CCAP1310/4</strain>
    </source>
</reference>
<evidence type="ECO:0000256" key="1">
    <source>
        <dbReference type="ARBA" id="ARBA00004413"/>
    </source>
</evidence>
<sequence length="483" mass="53868">MPPQSPPSALFQQRQVEAAAAGNGMAGGAGSTARLGGGGGGGQWEPPSAASAGAVTPKVKLSQYRSAAGGGGGGGGELGGDQEQDKIARALLSNTDKEVIFDGLKKLYRKKILPLEESSRYAHFHSPPMNPADFEAKPMVLIVGQYSVGKTSFIRSLLKRDFPGQRVGPEPTTDRFVAVTHGEDERVMPGHALAMQADKPFRSLQQFGNNFLTKFEGSVVDAPILRNITLVDTPGVLSGEKQRIGRDYDFASVISWFAERADLIVIMFDAHKLDISDELKMVIDTLKPHHDKMRVLLNKADTIDTQQLMRVYGALMWSLGKVMQTPEVCRVYIGSFWEAPLSNFDNRFLLEKEKNDLLEELMLLPENAVVRRINELVKRARSVKVHAYIIHYLRKQMPYMMGKQEKQEKLIRRLDQEFLACARRYGLPLGDFPKVEKFRRSLREIKDISKFKSLDKSLVHEMDKVFSGDIPKLMEKAARPGNR</sequence>
<keyword evidence="12" id="KW-1185">Reference proteome</keyword>
<feature type="domain" description="Dynamin-type G" evidence="10">
    <location>
        <begin position="134"/>
        <end position="378"/>
    </location>
</feature>
<dbReference type="GO" id="GO:0005886">
    <property type="term" value="C:plasma membrane"/>
    <property type="evidence" value="ECO:0007669"/>
    <property type="project" value="UniProtKB-SubCell"/>
</dbReference>
<comment type="subcellular location">
    <subcellularLocation>
        <location evidence="1">Cell membrane</location>
        <topology evidence="1">Peripheral membrane protein</topology>
        <orientation evidence="1">Cytoplasmic side</orientation>
    </subcellularLocation>
    <subcellularLocation>
        <location evidence="2">Endosome membrane</location>
        <topology evidence="2">Peripheral membrane protein</topology>
    </subcellularLocation>
</comment>
<evidence type="ECO:0000256" key="5">
    <source>
        <dbReference type="ARBA" id="ARBA00022741"/>
    </source>
</evidence>
<dbReference type="PANTHER" id="PTHR11216:SF31">
    <property type="entry name" value="AT21416P"/>
    <property type="match status" value="1"/>
</dbReference>
<evidence type="ECO:0000256" key="4">
    <source>
        <dbReference type="ARBA" id="ARBA00022723"/>
    </source>
</evidence>
<dbReference type="CDD" id="cd09913">
    <property type="entry name" value="EHD"/>
    <property type="match status" value="1"/>
</dbReference>
<organism evidence="11 12">
    <name type="scientific">Ectocarpus siliculosus</name>
    <name type="common">Brown alga</name>
    <name type="synonym">Conferva siliculosa</name>
    <dbReference type="NCBI Taxonomy" id="2880"/>
    <lineage>
        <taxon>Eukaryota</taxon>
        <taxon>Sar</taxon>
        <taxon>Stramenopiles</taxon>
        <taxon>Ochrophyta</taxon>
        <taxon>PX clade</taxon>
        <taxon>Phaeophyceae</taxon>
        <taxon>Ectocarpales</taxon>
        <taxon>Ectocarpaceae</taxon>
        <taxon>Ectocarpus</taxon>
    </lineage>
</organism>
<proteinExistence type="predicted"/>
<dbReference type="GO" id="GO:0006897">
    <property type="term" value="P:endocytosis"/>
    <property type="evidence" value="ECO:0007669"/>
    <property type="project" value="TreeGrafter"/>
</dbReference>
<dbReference type="InterPro" id="IPR045063">
    <property type="entry name" value="Dynamin_N"/>
</dbReference>
<keyword evidence="6" id="KW-0967">Endosome</keyword>
<dbReference type="SUPFAM" id="SSF52540">
    <property type="entry name" value="P-loop containing nucleoside triphosphate hydrolases"/>
    <property type="match status" value="1"/>
</dbReference>
<evidence type="ECO:0000313" key="11">
    <source>
        <dbReference type="EMBL" id="CBJ30463.1"/>
    </source>
</evidence>
<feature type="compositionally biased region" description="Gly residues" evidence="9">
    <location>
        <begin position="24"/>
        <end position="43"/>
    </location>
</feature>
<dbReference type="InterPro" id="IPR022812">
    <property type="entry name" value="Dynamin"/>
</dbReference>
<dbReference type="GO" id="GO:0016197">
    <property type="term" value="P:endosomal transport"/>
    <property type="evidence" value="ECO:0007669"/>
    <property type="project" value="TreeGrafter"/>
</dbReference>
<gene>
    <name evidence="11" type="primary">RME1L1</name>
    <name evidence="11" type="ORF">Esi_0193_0054</name>
</gene>